<evidence type="ECO:0000313" key="12">
    <source>
        <dbReference type="Proteomes" id="UP001321445"/>
    </source>
</evidence>
<dbReference type="Pfam" id="PF01872">
    <property type="entry name" value="RibD_C"/>
    <property type="match status" value="1"/>
</dbReference>
<dbReference type="Pfam" id="PF00383">
    <property type="entry name" value="dCMP_cyt_deam_1"/>
    <property type="match status" value="1"/>
</dbReference>
<comment type="pathway">
    <text evidence="3">Cofactor biosynthesis; riboflavin biosynthesis; 5-amino-6-(D-ribitylamino)uracil from GTP: step 3/4.</text>
</comment>
<organism evidence="11 12">
    <name type="scientific">Hydrogenimonas cancrithermarum</name>
    <dbReference type="NCBI Taxonomy" id="2993563"/>
    <lineage>
        <taxon>Bacteria</taxon>
        <taxon>Pseudomonadati</taxon>
        <taxon>Campylobacterota</taxon>
        <taxon>Epsilonproteobacteria</taxon>
        <taxon>Campylobacterales</taxon>
        <taxon>Hydrogenimonadaceae</taxon>
        <taxon>Hydrogenimonas</taxon>
    </lineage>
</organism>
<sequence>MVAPGHAFFMRLALAEAWNYQLLTYPNPAVGAAVVGPCGELLAVNAHREAGKAHAEVLTIRDAYIALSGDTEFARCDDAHRLHTELPLRAKDLFRDATIYVTLEPCSHTGKTPACADLIAALGFKRVVIGAMDPNPHAAGGSKRLAEAGIEVLEGIERAACEALIEPFVKWQTGRFVFFKLAQTLNGVIDGGVISCEASRRWVHRVRTKIDTLVIGGNTVRVDRPTLDSRLVGGKAPDVTIFTKHPGSIDRKIPLFEVAGRAVAFAPNLPDRGLIMIEGGEGTLRALRNEIDWMVLFVAPFLKDGTCYNGGKNFEMLHHRRSGDDAMMWLKRK</sequence>
<evidence type="ECO:0000256" key="2">
    <source>
        <dbReference type="ARBA" id="ARBA00004882"/>
    </source>
</evidence>
<evidence type="ECO:0000313" key="11">
    <source>
        <dbReference type="EMBL" id="BDY12543.1"/>
    </source>
</evidence>
<comment type="function">
    <text evidence="1">Converts 2,5-diamino-6-(ribosylamino)-4(3h)-pyrimidinone 5'-phosphate into 5-amino-6-(ribosylamino)-2,4(1h,3h)-pyrimidinedione 5'-phosphate.</text>
</comment>
<dbReference type="Gene3D" id="3.40.430.10">
    <property type="entry name" value="Dihydrofolate Reductase, subunit A"/>
    <property type="match status" value="1"/>
</dbReference>
<protein>
    <recommendedName>
        <fullName evidence="8">Riboflavin biosynthesis protein RibD</fullName>
        <ecNumber evidence="7">1.1.1.193</ecNumber>
        <ecNumber evidence="6">3.5.4.26</ecNumber>
    </recommendedName>
</protein>
<evidence type="ECO:0000256" key="3">
    <source>
        <dbReference type="ARBA" id="ARBA00004910"/>
    </source>
</evidence>
<evidence type="ECO:0000256" key="9">
    <source>
        <dbReference type="ARBA" id="ARBA00023268"/>
    </source>
</evidence>
<gene>
    <name evidence="11" type="primary">ribD</name>
    <name evidence="11" type="ORF">HCR_08550</name>
</gene>
<comment type="similarity">
    <text evidence="5">In the C-terminal section; belongs to the HTP reductase family.</text>
</comment>
<dbReference type="Gene3D" id="3.40.140.10">
    <property type="entry name" value="Cytidine Deaminase, domain 2"/>
    <property type="match status" value="1"/>
</dbReference>
<reference evidence="11 12" key="1">
    <citation type="submission" date="2023-03" db="EMBL/GenBank/DDBJ databases">
        <title>Description of Hydrogenimonas sp. ISO32.</title>
        <authorList>
            <person name="Mino S."/>
            <person name="Fukazawa S."/>
            <person name="Sawabe T."/>
        </authorList>
    </citation>
    <scope>NUCLEOTIDE SEQUENCE [LARGE SCALE GENOMIC DNA]</scope>
    <source>
        <strain evidence="11 12">ISO32</strain>
    </source>
</reference>
<dbReference type="InterPro" id="IPR002125">
    <property type="entry name" value="CMP_dCMP_dom"/>
</dbReference>
<keyword evidence="9" id="KW-0511">Multifunctional enzyme</keyword>
<dbReference type="InterPro" id="IPR004794">
    <property type="entry name" value="Eubact_RibD"/>
</dbReference>
<feature type="domain" description="CMP/dCMP-type deaminase" evidence="10">
    <location>
        <begin position="4"/>
        <end position="153"/>
    </location>
</feature>
<dbReference type="NCBIfam" id="TIGR00326">
    <property type="entry name" value="eubact_ribD"/>
    <property type="match status" value="1"/>
</dbReference>
<dbReference type="InterPro" id="IPR016193">
    <property type="entry name" value="Cytidine_deaminase-like"/>
</dbReference>
<dbReference type="PANTHER" id="PTHR11079">
    <property type="entry name" value="CYTOSINE DEAMINASE FAMILY MEMBER"/>
    <property type="match status" value="1"/>
</dbReference>
<evidence type="ECO:0000256" key="6">
    <source>
        <dbReference type="ARBA" id="ARBA00012766"/>
    </source>
</evidence>
<dbReference type="SUPFAM" id="SSF53597">
    <property type="entry name" value="Dihydrofolate reductase-like"/>
    <property type="match status" value="1"/>
</dbReference>
<dbReference type="Proteomes" id="UP001321445">
    <property type="component" value="Chromosome"/>
</dbReference>
<evidence type="ECO:0000256" key="5">
    <source>
        <dbReference type="ARBA" id="ARBA00007417"/>
    </source>
</evidence>
<keyword evidence="12" id="KW-1185">Reference proteome</keyword>
<dbReference type="InterPro" id="IPR002734">
    <property type="entry name" value="RibDG_C"/>
</dbReference>
<name>A0ABM8FLG2_9BACT</name>
<evidence type="ECO:0000256" key="7">
    <source>
        <dbReference type="ARBA" id="ARBA00013173"/>
    </source>
</evidence>
<evidence type="ECO:0000256" key="8">
    <source>
        <dbReference type="ARBA" id="ARBA00019930"/>
    </source>
</evidence>
<evidence type="ECO:0000256" key="4">
    <source>
        <dbReference type="ARBA" id="ARBA00005259"/>
    </source>
</evidence>
<dbReference type="EMBL" id="AP027370">
    <property type="protein sequence ID" value="BDY12543.1"/>
    <property type="molecule type" value="Genomic_DNA"/>
</dbReference>
<evidence type="ECO:0000259" key="10">
    <source>
        <dbReference type="PROSITE" id="PS51747"/>
    </source>
</evidence>
<comment type="pathway">
    <text evidence="2">Cofactor biosynthesis; riboflavin biosynthesis; 5-amino-6-(D-ribitylamino)uracil from GTP: step 2/4.</text>
</comment>
<dbReference type="PROSITE" id="PS51747">
    <property type="entry name" value="CYT_DCMP_DEAMINASES_2"/>
    <property type="match status" value="1"/>
</dbReference>
<proteinExistence type="inferred from homology"/>
<dbReference type="EC" id="1.1.1.193" evidence="7"/>
<evidence type="ECO:0000256" key="1">
    <source>
        <dbReference type="ARBA" id="ARBA00002151"/>
    </source>
</evidence>
<accession>A0ABM8FLG2</accession>
<dbReference type="CDD" id="cd01284">
    <property type="entry name" value="Riboflavin_deaminase-reductase"/>
    <property type="match status" value="1"/>
</dbReference>
<dbReference type="PANTHER" id="PTHR11079:SF162">
    <property type="entry name" value="RIBOFLAVIN BIOSYNTHESIS PROTEIN PYRD, CHLOROPLASTIC"/>
    <property type="match status" value="1"/>
</dbReference>
<dbReference type="SUPFAM" id="SSF53927">
    <property type="entry name" value="Cytidine deaminase-like"/>
    <property type="match status" value="1"/>
</dbReference>
<dbReference type="EC" id="3.5.4.26" evidence="6"/>
<comment type="similarity">
    <text evidence="4">In the N-terminal section; belongs to the cytidine and deoxycytidylate deaminase family.</text>
</comment>
<dbReference type="InterPro" id="IPR024072">
    <property type="entry name" value="DHFR-like_dom_sf"/>
</dbReference>